<dbReference type="GO" id="GO:0003677">
    <property type="term" value="F:DNA binding"/>
    <property type="evidence" value="ECO:0007669"/>
    <property type="project" value="UniProtKB-KW"/>
</dbReference>
<dbReference type="PROSITE" id="PS50294">
    <property type="entry name" value="WD_REPEATS_REGION"/>
    <property type="match status" value="2"/>
</dbReference>
<evidence type="ECO:0000256" key="6">
    <source>
        <dbReference type="PROSITE-ProRule" id="PRU00221"/>
    </source>
</evidence>
<evidence type="ECO:0000256" key="1">
    <source>
        <dbReference type="ARBA" id="ARBA00005434"/>
    </source>
</evidence>
<organism evidence="9">
    <name type="scientific">Chaetoceros debilis</name>
    <dbReference type="NCBI Taxonomy" id="122233"/>
    <lineage>
        <taxon>Eukaryota</taxon>
        <taxon>Sar</taxon>
        <taxon>Stramenopiles</taxon>
        <taxon>Ochrophyta</taxon>
        <taxon>Bacillariophyta</taxon>
        <taxon>Coscinodiscophyceae</taxon>
        <taxon>Chaetocerotophycidae</taxon>
        <taxon>Chaetocerotales</taxon>
        <taxon>Chaetocerotaceae</taxon>
        <taxon>Chaetoceros</taxon>
    </lineage>
</organism>
<evidence type="ECO:0000256" key="3">
    <source>
        <dbReference type="ARBA" id="ARBA00022737"/>
    </source>
</evidence>
<evidence type="ECO:0000256" key="2">
    <source>
        <dbReference type="ARBA" id="ARBA00022574"/>
    </source>
</evidence>
<feature type="compositionally biased region" description="Polar residues" evidence="7">
    <location>
        <begin position="237"/>
        <end position="247"/>
    </location>
</feature>
<dbReference type="GO" id="GO:0005634">
    <property type="term" value="C:nucleus"/>
    <property type="evidence" value="ECO:0007669"/>
    <property type="project" value="TreeGrafter"/>
</dbReference>
<dbReference type="GO" id="GO:2000001">
    <property type="term" value="P:regulation of DNA damage checkpoint"/>
    <property type="evidence" value="ECO:0007669"/>
    <property type="project" value="TreeGrafter"/>
</dbReference>
<dbReference type="AlphaFoldDB" id="A0A7S3V5Y2"/>
<dbReference type="PANTHER" id="PTHR14773:SF0">
    <property type="entry name" value="WD REPEAT-CONTAINING PROTEIN 76"/>
    <property type="match status" value="1"/>
</dbReference>
<dbReference type="InterPro" id="IPR036322">
    <property type="entry name" value="WD40_repeat_dom_sf"/>
</dbReference>
<evidence type="ECO:0000256" key="7">
    <source>
        <dbReference type="SAM" id="MobiDB-lite"/>
    </source>
</evidence>
<comment type="similarity">
    <text evidence="1">Belongs to the WD repeat DDB2/WDR76 family.</text>
</comment>
<dbReference type="EMBL" id="HBIO01005313">
    <property type="protein sequence ID" value="CAE0458900.1"/>
    <property type="molecule type" value="Transcribed_RNA"/>
</dbReference>
<keyword evidence="3" id="KW-0677">Repeat</keyword>
<feature type="domain" description="Translation initiation factor beta propellor-like" evidence="8">
    <location>
        <begin position="435"/>
        <end position="508"/>
    </location>
</feature>
<dbReference type="InterPro" id="IPR015943">
    <property type="entry name" value="WD40/YVTN_repeat-like_dom_sf"/>
</dbReference>
<dbReference type="SMART" id="SM00320">
    <property type="entry name" value="WD40"/>
    <property type="match status" value="5"/>
</dbReference>
<keyword evidence="2 6" id="KW-0853">WD repeat</keyword>
<gene>
    <name evidence="9" type="ORF">CDEB00056_LOCUS3741</name>
</gene>
<dbReference type="Gene3D" id="2.130.10.10">
    <property type="entry name" value="YVTN repeat-like/Quinoprotein amine dehydrogenase"/>
    <property type="match status" value="1"/>
</dbReference>
<dbReference type="Pfam" id="PF08662">
    <property type="entry name" value="eIF2A"/>
    <property type="match status" value="1"/>
</dbReference>
<name>A0A7S3V5Y2_9STRA</name>
<proteinExistence type="inferred from homology"/>
<feature type="repeat" description="WD" evidence="6">
    <location>
        <begin position="330"/>
        <end position="371"/>
    </location>
</feature>
<dbReference type="InterPro" id="IPR001680">
    <property type="entry name" value="WD40_rpt"/>
</dbReference>
<feature type="repeat" description="WD" evidence="6">
    <location>
        <begin position="435"/>
        <end position="476"/>
    </location>
</feature>
<dbReference type="PROSITE" id="PS50082">
    <property type="entry name" value="WD_REPEATS_2"/>
    <property type="match status" value="2"/>
</dbReference>
<feature type="region of interest" description="Disordered" evidence="7">
    <location>
        <begin position="97"/>
        <end position="140"/>
    </location>
</feature>
<dbReference type="PANTHER" id="PTHR14773">
    <property type="entry name" value="WD REPEAT-CONTAINING PROTEIN 76"/>
    <property type="match status" value="1"/>
</dbReference>
<sequence length="618" mass="67804">MVATRRSQRSASAAVEAKRVKVEHSAPIPAAVTSASTPDETSSFTRAASPTTTNFVFKGVSYETYEEMVKAKRMRNNEMLIKSGLLEASAKLKEEVYSSNGVNRKTETTRRGLRADRKRKDTMPDPPRRKSSRISGGKADGLFIEDEQRGGRLILGGVGTGGDGVGAGGDASAELYLGAKVQIERHVNSFYNQRINDGSDLSIKEVVELAGQKWVKEDSVSQAEKFVENLSSNVNDDSIETKSSCSKGTDRSSPKSSATSMTSLAAQVDNLTADDEECVAKVVPERIYAVTFHPSDHKVLAVCGDKQGHVGFWDVDSDSSSTDSNGVHLFKPHGRPVSNLEWNKSGSRLYSSSYDGTVKMFDINRQSVVETFATYDDSEEFKGELGYGIDEGRKFWTQYMCLDPRNDDNSMFISTSMGGLIHLDLRGKSKITFDLTLSKKKINSISVHPNENAVATAGLDGEVNIWDLRKLETSRKVSPLATQRSSKSINSAFFSPSGKHLLTTTMADTLDIISDAHLQSGLIKTPTHRIRHDNHTGRWLTTFMAQWHPTVTNEELFVVGSMSRPRRMEFFDANAGQMLRGISGDSLTAVVSRCCFHPSTNRLIGMGGNSSGRVTIFR</sequence>
<dbReference type="GO" id="GO:0006974">
    <property type="term" value="P:DNA damage response"/>
    <property type="evidence" value="ECO:0007669"/>
    <property type="project" value="UniProtKB-KW"/>
</dbReference>
<accession>A0A7S3V5Y2</accession>
<keyword evidence="4" id="KW-0227">DNA damage</keyword>
<dbReference type="PROSITE" id="PS00678">
    <property type="entry name" value="WD_REPEATS_1"/>
    <property type="match status" value="1"/>
</dbReference>
<dbReference type="InterPro" id="IPR050853">
    <property type="entry name" value="WD_repeat_DNA-damage-binding"/>
</dbReference>
<feature type="region of interest" description="Disordered" evidence="7">
    <location>
        <begin position="1"/>
        <end position="23"/>
    </location>
</feature>
<reference evidence="9" key="1">
    <citation type="submission" date="2021-01" db="EMBL/GenBank/DDBJ databases">
        <authorList>
            <person name="Corre E."/>
            <person name="Pelletier E."/>
            <person name="Niang G."/>
            <person name="Scheremetjew M."/>
            <person name="Finn R."/>
            <person name="Kale V."/>
            <person name="Holt S."/>
            <person name="Cochrane G."/>
            <person name="Meng A."/>
            <person name="Brown T."/>
            <person name="Cohen L."/>
        </authorList>
    </citation>
    <scope>NUCLEOTIDE SEQUENCE</scope>
    <source>
        <strain evidence="9">MM31A-1</strain>
    </source>
</reference>
<evidence type="ECO:0000256" key="4">
    <source>
        <dbReference type="ARBA" id="ARBA00022763"/>
    </source>
</evidence>
<dbReference type="InterPro" id="IPR019775">
    <property type="entry name" value="WD40_repeat_CS"/>
</dbReference>
<dbReference type="InterPro" id="IPR013979">
    <property type="entry name" value="TIF_beta_prop-like"/>
</dbReference>
<evidence type="ECO:0000259" key="8">
    <source>
        <dbReference type="Pfam" id="PF08662"/>
    </source>
</evidence>
<protein>
    <recommendedName>
        <fullName evidence="8">Translation initiation factor beta propellor-like domain-containing protein</fullName>
    </recommendedName>
</protein>
<dbReference type="SUPFAM" id="SSF50978">
    <property type="entry name" value="WD40 repeat-like"/>
    <property type="match status" value="1"/>
</dbReference>
<dbReference type="Pfam" id="PF00400">
    <property type="entry name" value="WD40"/>
    <property type="match status" value="1"/>
</dbReference>
<feature type="region of interest" description="Disordered" evidence="7">
    <location>
        <begin position="237"/>
        <end position="261"/>
    </location>
</feature>
<feature type="compositionally biased region" description="Basic and acidic residues" evidence="7">
    <location>
        <begin position="104"/>
        <end position="128"/>
    </location>
</feature>
<evidence type="ECO:0000313" key="9">
    <source>
        <dbReference type="EMBL" id="CAE0458900.1"/>
    </source>
</evidence>
<keyword evidence="5" id="KW-0238">DNA-binding</keyword>
<evidence type="ECO:0000256" key="5">
    <source>
        <dbReference type="ARBA" id="ARBA00023125"/>
    </source>
</evidence>